<evidence type="ECO:0000313" key="3">
    <source>
        <dbReference type="Proteomes" id="UP000268014"/>
    </source>
</evidence>
<dbReference type="AlphaFoldDB" id="A0A3P7XA27"/>
<evidence type="ECO:0000313" key="2">
    <source>
        <dbReference type="EMBL" id="VDO56044.1"/>
    </source>
</evidence>
<dbReference type="EMBL" id="UZAF01018915">
    <property type="protein sequence ID" value="VDO56044.1"/>
    <property type="molecule type" value="Genomic_DNA"/>
</dbReference>
<name>A0A3P7XA27_HAEPC</name>
<reference evidence="2 3" key="1">
    <citation type="submission" date="2018-11" db="EMBL/GenBank/DDBJ databases">
        <authorList>
            <consortium name="Pathogen Informatics"/>
        </authorList>
    </citation>
    <scope>NUCLEOTIDE SEQUENCE [LARGE SCALE GENOMIC DNA]</scope>
    <source>
        <strain evidence="2 3">MHpl1</strain>
    </source>
</reference>
<dbReference type="InterPro" id="IPR056017">
    <property type="entry name" value="DUF7596"/>
</dbReference>
<sequence>MKIFTNKLSESFAGDLLAKQTLVKYSPTQAYCVYSDCSDSGSIPGDIGRPTFYKPFSSRAELPRFTERENRRLLPIYVQFHTVAEARPAEAHLIDRLSENALGRFNLELKKNVTHDSFESDSWRDEAGFIVTDRNRFAYVTFSASSLLSSLTPSNGKCHEQISKCTAADLDALCDFDHSVCGFSRDEAYVVANSTVYVAKGDGSINGMLVFALYAETMEIAHALLKHCIVVNSLKQVSFFTREDVWECKPISSRPAHRRHTRAVPSSIKWTKVYAVNMGFHIV</sequence>
<dbReference type="Pfam" id="PF24524">
    <property type="entry name" value="DUF7596"/>
    <property type="match status" value="1"/>
</dbReference>
<accession>A0A3P7XA27</accession>
<dbReference type="Proteomes" id="UP000268014">
    <property type="component" value="Unassembled WGS sequence"/>
</dbReference>
<proteinExistence type="predicted"/>
<dbReference type="OrthoDB" id="5912250at2759"/>
<keyword evidence="3" id="KW-1185">Reference proteome</keyword>
<gene>
    <name evidence="2" type="ORF">HPLM_LOCUS15283</name>
</gene>
<evidence type="ECO:0000259" key="1">
    <source>
        <dbReference type="Pfam" id="PF24524"/>
    </source>
</evidence>
<organism evidence="2 3">
    <name type="scientific">Haemonchus placei</name>
    <name type="common">Barber's pole worm</name>
    <dbReference type="NCBI Taxonomy" id="6290"/>
    <lineage>
        <taxon>Eukaryota</taxon>
        <taxon>Metazoa</taxon>
        <taxon>Ecdysozoa</taxon>
        <taxon>Nematoda</taxon>
        <taxon>Chromadorea</taxon>
        <taxon>Rhabditida</taxon>
        <taxon>Rhabditina</taxon>
        <taxon>Rhabditomorpha</taxon>
        <taxon>Strongyloidea</taxon>
        <taxon>Trichostrongylidae</taxon>
        <taxon>Haemonchus</taxon>
    </lineage>
</organism>
<protein>
    <recommendedName>
        <fullName evidence="1">DUF7596 domain-containing protein</fullName>
    </recommendedName>
</protein>
<feature type="domain" description="DUF7596" evidence="1">
    <location>
        <begin position="66"/>
        <end position="131"/>
    </location>
</feature>